<feature type="domain" description="Glycosyl transferase CAP10" evidence="2">
    <location>
        <begin position="343"/>
        <end position="641"/>
    </location>
</feature>
<dbReference type="GeneID" id="30210721"/>
<dbReference type="OrthoDB" id="541052at2759"/>
<accession>A0A1B9G1H3</accession>
<dbReference type="KEGG" id="kbi:30210721"/>
<evidence type="ECO:0000256" key="1">
    <source>
        <dbReference type="SAM" id="Phobius"/>
    </source>
</evidence>
<reference evidence="3" key="1">
    <citation type="submission" date="2013-07" db="EMBL/GenBank/DDBJ databases">
        <title>The Genome Sequence of Cryptococcus bestiolae CBS10118.</title>
        <authorList>
            <consortium name="The Broad Institute Genome Sequencing Platform"/>
            <person name="Cuomo C."/>
            <person name="Litvintseva A."/>
            <person name="Chen Y."/>
            <person name="Heitman J."/>
            <person name="Sun S."/>
            <person name="Springer D."/>
            <person name="Dromer F."/>
            <person name="Young S.K."/>
            <person name="Zeng Q."/>
            <person name="Gargeya S."/>
            <person name="Fitzgerald M."/>
            <person name="Abouelleil A."/>
            <person name="Alvarado L."/>
            <person name="Berlin A.M."/>
            <person name="Chapman S.B."/>
            <person name="Dewar J."/>
            <person name="Goldberg J."/>
            <person name="Griggs A."/>
            <person name="Gujja S."/>
            <person name="Hansen M."/>
            <person name="Howarth C."/>
            <person name="Imamovic A."/>
            <person name="Larimer J."/>
            <person name="McCowan C."/>
            <person name="Murphy C."/>
            <person name="Pearson M."/>
            <person name="Priest M."/>
            <person name="Roberts A."/>
            <person name="Saif S."/>
            <person name="Shea T."/>
            <person name="Sykes S."/>
            <person name="Wortman J."/>
            <person name="Nusbaum C."/>
            <person name="Birren B."/>
        </authorList>
    </citation>
    <scope>NUCLEOTIDE SEQUENCE [LARGE SCALE GENOMIC DNA]</scope>
    <source>
        <strain evidence="3">CBS 10118</strain>
    </source>
</reference>
<keyword evidence="1" id="KW-0812">Transmembrane</keyword>
<evidence type="ECO:0000313" key="4">
    <source>
        <dbReference type="EMBL" id="WVW84386.1"/>
    </source>
</evidence>
<evidence type="ECO:0000259" key="2">
    <source>
        <dbReference type="SMART" id="SM00672"/>
    </source>
</evidence>
<evidence type="ECO:0000313" key="5">
    <source>
        <dbReference type="Proteomes" id="UP000092730"/>
    </source>
</evidence>
<protein>
    <recommendedName>
        <fullName evidence="2">Glycosyl transferase CAP10 domain-containing protein</fullName>
    </recommendedName>
</protein>
<dbReference type="Proteomes" id="UP000092730">
    <property type="component" value="Chromosome 5"/>
</dbReference>
<dbReference type="InterPro" id="IPR006598">
    <property type="entry name" value="CAP10"/>
</dbReference>
<organism evidence="3">
    <name type="scientific">Kwoniella bestiolae CBS 10118</name>
    <dbReference type="NCBI Taxonomy" id="1296100"/>
    <lineage>
        <taxon>Eukaryota</taxon>
        <taxon>Fungi</taxon>
        <taxon>Dikarya</taxon>
        <taxon>Basidiomycota</taxon>
        <taxon>Agaricomycotina</taxon>
        <taxon>Tremellomycetes</taxon>
        <taxon>Tremellales</taxon>
        <taxon>Cryptococcaceae</taxon>
        <taxon>Kwoniella</taxon>
    </lineage>
</organism>
<feature type="transmembrane region" description="Helical" evidence="1">
    <location>
        <begin position="12"/>
        <end position="29"/>
    </location>
</feature>
<keyword evidence="1" id="KW-1133">Transmembrane helix</keyword>
<dbReference type="VEuPathDB" id="FungiDB:I302_06322"/>
<keyword evidence="1" id="KW-0472">Membrane</keyword>
<reference evidence="4" key="4">
    <citation type="submission" date="2024-02" db="EMBL/GenBank/DDBJ databases">
        <title>Comparative genomics of Cryptococcus and Kwoniella reveals pathogenesis evolution and contrasting modes of karyotype evolution via chromosome fusion or intercentromeric recombination.</title>
        <authorList>
            <person name="Coelho M.A."/>
            <person name="David-Palma M."/>
            <person name="Shea T."/>
            <person name="Bowers K."/>
            <person name="McGinley-Smith S."/>
            <person name="Mohammad A.W."/>
            <person name="Gnirke A."/>
            <person name="Yurkov A.M."/>
            <person name="Nowrousian M."/>
            <person name="Sun S."/>
            <person name="Cuomo C.A."/>
            <person name="Heitman J."/>
        </authorList>
    </citation>
    <scope>NUCLEOTIDE SEQUENCE</scope>
    <source>
        <strain evidence="4">CBS 10118</strain>
    </source>
</reference>
<dbReference type="PANTHER" id="PTHR12203:SF118">
    <property type="entry name" value="BETA-1,2-XYLOSYLTRANSFERASE 1"/>
    <property type="match status" value="1"/>
</dbReference>
<keyword evidence="5" id="KW-1185">Reference proteome</keyword>
<dbReference type="Pfam" id="PF05686">
    <property type="entry name" value="Glyco_transf_90"/>
    <property type="match status" value="1"/>
</dbReference>
<dbReference type="EMBL" id="KI894022">
    <property type="protein sequence ID" value="OCF24861.1"/>
    <property type="molecule type" value="Genomic_DNA"/>
</dbReference>
<proteinExistence type="predicted"/>
<name>A0A1B9G1H3_9TREE</name>
<evidence type="ECO:0000313" key="3">
    <source>
        <dbReference type="EMBL" id="OCF24861.1"/>
    </source>
</evidence>
<dbReference type="AlphaFoldDB" id="A0A1B9G1H3"/>
<gene>
    <name evidence="3" type="ORF">I302_06322</name>
    <name evidence="4" type="ORF">I302_106420</name>
</gene>
<reference evidence="3" key="3">
    <citation type="submission" date="2014-01" db="EMBL/GenBank/DDBJ databases">
        <title>Evolution of pathogenesis and genome organization in the Tremellales.</title>
        <authorList>
            <person name="Cuomo C."/>
            <person name="Litvintseva A."/>
            <person name="Heitman J."/>
            <person name="Chen Y."/>
            <person name="Sun S."/>
            <person name="Springer D."/>
            <person name="Dromer F."/>
            <person name="Young S."/>
            <person name="Zeng Q."/>
            <person name="Chapman S."/>
            <person name="Gujja S."/>
            <person name="Saif S."/>
            <person name="Birren B."/>
        </authorList>
    </citation>
    <scope>NUCLEOTIDE SEQUENCE</scope>
    <source>
        <strain evidence="3">CBS 10118</strain>
    </source>
</reference>
<dbReference type="InterPro" id="IPR051091">
    <property type="entry name" value="O-Glucosyltr/Glycosyltrsf_90"/>
</dbReference>
<dbReference type="SMART" id="SM00672">
    <property type="entry name" value="CAP10"/>
    <property type="match status" value="1"/>
</dbReference>
<reference evidence="4" key="2">
    <citation type="submission" date="2013-07" db="EMBL/GenBank/DDBJ databases">
        <authorList>
            <consortium name="The Broad Institute Genome Sequencing Platform"/>
            <person name="Cuomo C."/>
            <person name="Litvintseva A."/>
            <person name="Chen Y."/>
            <person name="Heitman J."/>
            <person name="Sun S."/>
            <person name="Springer D."/>
            <person name="Dromer F."/>
            <person name="Young S.K."/>
            <person name="Zeng Q."/>
            <person name="Gargeya S."/>
            <person name="Fitzgerald M."/>
            <person name="Abouelleil A."/>
            <person name="Alvarado L."/>
            <person name="Berlin A.M."/>
            <person name="Chapman S.B."/>
            <person name="Dewar J."/>
            <person name="Goldberg J."/>
            <person name="Griggs A."/>
            <person name="Gujja S."/>
            <person name="Hansen M."/>
            <person name="Howarth C."/>
            <person name="Imamovic A."/>
            <person name="Larimer J."/>
            <person name="McCowan C."/>
            <person name="Murphy C."/>
            <person name="Pearson M."/>
            <person name="Priest M."/>
            <person name="Roberts A."/>
            <person name="Saif S."/>
            <person name="Shea T."/>
            <person name="Sykes S."/>
            <person name="Wortman J."/>
            <person name="Nusbaum C."/>
            <person name="Birren B."/>
        </authorList>
    </citation>
    <scope>NUCLEOTIDE SEQUENCE</scope>
    <source>
        <strain evidence="4">CBS 10118</strain>
    </source>
</reference>
<dbReference type="RefSeq" id="XP_019045931.1">
    <property type="nucleotide sequence ID" value="XM_019192934.1"/>
</dbReference>
<dbReference type="EMBL" id="CP144545">
    <property type="protein sequence ID" value="WVW84386.1"/>
    <property type="molecule type" value="Genomic_DNA"/>
</dbReference>
<dbReference type="PANTHER" id="PTHR12203">
    <property type="entry name" value="KDEL LYS-ASP-GLU-LEU CONTAINING - RELATED"/>
    <property type="match status" value="1"/>
</dbReference>
<sequence length="652" mass="75512">MPRLRVTRSSVILTIVGLLFVSFFIFSPGPEYDLNFDDYSDSNEGNGGGIGGVALDKVRSHQKVINQWLSSTDPSLPQGLEYTKQGYLKGWEKLHESLKSSNLKKKDKKRLQSLIKVHPIVELMQKGEERWNNLLERQSKTLPQAVTEYRRRYGRAPPKGFDQWWQFCKRNQVKIVDDYDQIFRDIEPFFALSPEMFNKRVNDLTETQHVAHITLSPDGPSSLFGERKISARPRLLFQLLEPIAQYLPKEVTFTLSDHDLGSWILGDDQKQAALQAISEGKYLTEAELKALEKREGRQPVKGLVSACPQGSPGWERGMAIKEGRSTEEWDPQDEQEMSFIYDPLPFYDFCSNPSLLKLHGSLSFDFCRETVLRPIFQLSKFVRNPEFLTTPLEAYDNFTSAEGRKKYVPWEQKSISKLFWRGSTTGDSYSKRKDYTWHQSHRPRLALMTQDGQVGEKDIWVKARGRTDGGAWNKESWSINRLNAAYMDVGLTGGPHQCKKEDGTCDEMAKEIVFKDRVRPEDAAKYKYVFDIDGNGWSSRFHRLIMSGSVVVKATIYPEWLSDWMTPWVHYIPCKIDYSDLYDIMAFFAGPPDGRKGGHDELAQQIAEQGKKFGEEHWRWEDMQAYMFRLMLEYSRLLADDREDWSYQKTYD</sequence>